<evidence type="ECO:0000256" key="1">
    <source>
        <dbReference type="SAM" id="MobiDB-lite"/>
    </source>
</evidence>
<feature type="region of interest" description="Disordered" evidence="1">
    <location>
        <begin position="1"/>
        <end position="372"/>
    </location>
</feature>
<feature type="compositionally biased region" description="Basic and acidic residues" evidence="1">
    <location>
        <begin position="416"/>
        <end position="425"/>
    </location>
</feature>
<accession>A0A034V518</accession>
<feature type="compositionally biased region" description="Basic and acidic residues" evidence="1">
    <location>
        <begin position="1"/>
        <end position="19"/>
    </location>
</feature>
<feature type="compositionally biased region" description="Basic residues" evidence="1">
    <location>
        <begin position="514"/>
        <end position="528"/>
    </location>
</feature>
<protein>
    <submittedName>
        <fullName evidence="2">Uncharacterized protein</fullName>
    </submittedName>
</protein>
<feature type="compositionally biased region" description="Low complexity" evidence="1">
    <location>
        <begin position="732"/>
        <end position="743"/>
    </location>
</feature>
<feature type="compositionally biased region" description="Basic and acidic residues" evidence="1">
    <location>
        <begin position="36"/>
        <end position="69"/>
    </location>
</feature>
<reference evidence="2" key="1">
    <citation type="journal article" date="2014" name="BMC Genomics">
        <title>Characterizing the developmental transcriptome of the oriental fruit fly, Bactrocera dorsalis (Diptera: Tephritidae) through comparative genomic analysis with Drosophila melanogaster utilizing modENCODE datasets.</title>
        <authorList>
            <person name="Geib S.M."/>
            <person name="Calla B."/>
            <person name="Hall B."/>
            <person name="Hou S."/>
            <person name="Manoukis N.C."/>
        </authorList>
    </citation>
    <scope>NUCLEOTIDE SEQUENCE</scope>
    <source>
        <strain evidence="2">Punador</strain>
    </source>
</reference>
<feature type="compositionally biased region" description="Polar residues" evidence="1">
    <location>
        <begin position="667"/>
        <end position="687"/>
    </location>
</feature>
<dbReference type="AlphaFoldDB" id="A0A034V518"/>
<feature type="compositionally biased region" description="Acidic residues" evidence="1">
    <location>
        <begin position="693"/>
        <end position="705"/>
    </location>
</feature>
<proteinExistence type="predicted"/>
<feature type="compositionally biased region" description="Basic residues" evidence="1">
    <location>
        <begin position="200"/>
        <end position="210"/>
    </location>
</feature>
<organism evidence="2">
    <name type="scientific">Bactrocera dorsalis</name>
    <name type="common">Oriental fruit fly</name>
    <name type="synonym">Dacus dorsalis</name>
    <dbReference type="NCBI Taxonomy" id="27457"/>
    <lineage>
        <taxon>Eukaryota</taxon>
        <taxon>Metazoa</taxon>
        <taxon>Ecdysozoa</taxon>
        <taxon>Arthropoda</taxon>
        <taxon>Hexapoda</taxon>
        <taxon>Insecta</taxon>
        <taxon>Pterygota</taxon>
        <taxon>Neoptera</taxon>
        <taxon>Endopterygota</taxon>
        <taxon>Diptera</taxon>
        <taxon>Brachycera</taxon>
        <taxon>Muscomorpha</taxon>
        <taxon>Tephritoidea</taxon>
        <taxon>Tephritidae</taxon>
        <taxon>Bactrocera</taxon>
        <taxon>Bactrocera</taxon>
    </lineage>
</organism>
<feature type="compositionally biased region" description="Basic and acidic residues" evidence="1">
    <location>
        <begin position="486"/>
        <end position="513"/>
    </location>
</feature>
<feature type="compositionally biased region" description="Low complexity" evidence="1">
    <location>
        <begin position="301"/>
        <end position="319"/>
    </location>
</feature>
<feature type="compositionally biased region" description="Low complexity" evidence="1">
    <location>
        <begin position="346"/>
        <end position="363"/>
    </location>
</feature>
<dbReference type="OrthoDB" id="8064978at2759"/>
<name>A0A034V518_BACDO</name>
<dbReference type="EMBL" id="GAKP01022309">
    <property type="protein sequence ID" value="JAC36643.1"/>
    <property type="molecule type" value="Transcribed_RNA"/>
</dbReference>
<feature type="region of interest" description="Disordered" evidence="1">
    <location>
        <begin position="722"/>
        <end position="827"/>
    </location>
</feature>
<sequence length="827" mass="89174">MKMEQSHDEKAVVEQEQPLKKVAATSRARVNRRKKAGVDDDHHEKTEEPDLVHKDEGIVETEAQNKIEVSEQAVLESTNADSVGGRRGRRGAAAAATVAINEVSSAHKRSAVRGKSHQNKSHATRKEEETTKTASKEEQSETVTDHDDPSTVVDEKNQHKSVRRRRISLKEMQPSHAVTAEEGVEQLETQEVAEPSTKVVTKRSRKHRESHHVDEQQLFNKSEARDETPTSVPAESPTATSTKQRSRRKRKDSHQNLNDEAVGDEPPKKRPLSRKRRDSSLDSSIHEGTGIDMDTNHGANTSSSSTTPQRPRRAAAAQDRNYDESSDAEAQVDLKRRIEKASLPKASANTSAAAAVSSSKQGSPIRSKTPTKAMVPAAVAEITAKTTSTPILSTVITTSRGRQRKPTARVQQYLEEERAKAETPKKRLLLGSAAVGETSTSQAGVTPVRRTRKASTVETEGSETVNTMARGRTRTAKILHVAETSEESRSEVEHTHSELETTHSSSHVEEKGRTTKSKATKRPPRGRGKQPISAVAAATAESEIPDVLETVVATPTEATLSGTSRTGRAAKAAAAAALITDDLIGSHTKPRGGRTRRGAVTVEEEVQPSDAEVKEVQTETVVTLETDVEQTNKKTRKTAAGGRTARGGRSRKKPQDLEDATDEHTLQHASLTGVETSRNVASHQQPQHPIIADADDEHEDDDETLTTEAADLEVATSLAGAKLAGKKRTAVSRKAAAATASAAESPIPKRGRRRAVAANAEESDAASQLDTRAESAASSRSRKVVRFDAATPSSVASATMSVDTAAEEETTSAPAAPTKRATRSRRK</sequence>
<feature type="compositionally biased region" description="Polar residues" evidence="1">
    <location>
        <begin position="791"/>
        <end position="802"/>
    </location>
</feature>
<feature type="compositionally biased region" description="Basic residues" evidence="1">
    <location>
        <begin position="106"/>
        <end position="123"/>
    </location>
</feature>
<feature type="region of interest" description="Disordered" evidence="1">
    <location>
        <begin position="624"/>
        <end position="709"/>
    </location>
</feature>
<feature type="compositionally biased region" description="Polar residues" evidence="1">
    <location>
        <begin position="454"/>
        <end position="467"/>
    </location>
</feature>
<feature type="compositionally biased region" description="Basic and acidic residues" evidence="1">
    <location>
        <begin position="332"/>
        <end position="342"/>
    </location>
</feature>
<feature type="region of interest" description="Disordered" evidence="1">
    <location>
        <begin position="416"/>
        <end position="539"/>
    </location>
</feature>
<feature type="compositionally biased region" description="Basic and acidic residues" evidence="1">
    <location>
        <begin position="124"/>
        <end position="158"/>
    </location>
</feature>
<evidence type="ECO:0000313" key="2">
    <source>
        <dbReference type="EMBL" id="JAC36643.1"/>
    </source>
</evidence>